<accession>X0Y7X8</accession>
<gene>
    <name evidence="1" type="ORF">S01H1_82782</name>
</gene>
<evidence type="ECO:0000313" key="1">
    <source>
        <dbReference type="EMBL" id="GAG51949.1"/>
    </source>
</evidence>
<feature type="non-terminal residue" evidence="1">
    <location>
        <position position="186"/>
    </location>
</feature>
<name>X0Y7X8_9ZZZZ</name>
<dbReference type="AlphaFoldDB" id="X0Y7X8"/>
<sequence>RPSAPVVFTSAANALAADVADDVATTIYVDSAAGFPAAPFYITVDSEVMLVTAMAGVGNTEWTVERGQNGTTAAPHLASAPVVFTPAANTLAVDVTDLLDTTIVVTSAAGFPAPATPFNDFYIIVDSEVMLVTAMSGPGNTVWGVDRGQKGTTAASHLASAPVVFYAATDTLAADVDDLDTTTTIY</sequence>
<reference evidence="1" key="1">
    <citation type="journal article" date="2014" name="Front. Microbiol.">
        <title>High frequency of phylogenetically diverse reductive dehalogenase-homologous genes in deep subseafloor sedimentary metagenomes.</title>
        <authorList>
            <person name="Kawai M."/>
            <person name="Futagami T."/>
            <person name="Toyoda A."/>
            <person name="Takaki Y."/>
            <person name="Nishi S."/>
            <person name="Hori S."/>
            <person name="Arai W."/>
            <person name="Tsubouchi T."/>
            <person name="Morono Y."/>
            <person name="Uchiyama I."/>
            <person name="Ito T."/>
            <person name="Fujiyama A."/>
            <person name="Inagaki F."/>
            <person name="Takami H."/>
        </authorList>
    </citation>
    <scope>NUCLEOTIDE SEQUENCE</scope>
    <source>
        <strain evidence="1">Expedition CK06-06</strain>
    </source>
</reference>
<proteinExistence type="predicted"/>
<dbReference type="EMBL" id="BARS01056156">
    <property type="protein sequence ID" value="GAG51949.1"/>
    <property type="molecule type" value="Genomic_DNA"/>
</dbReference>
<protein>
    <submittedName>
        <fullName evidence="1">Uncharacterized protein</fullName>
    </submittedName>
</protein>
<feature type="non-terminal residue" evidence="1">
    <location>
        <position position="1"/>
    </location>
</feature>
<comment type="caution">
    <text evidence="1">The sequence shown here is derived from an EMBL/GenBank/DDBJ whole genome shotgun (WGS) entry which is preliminary data.</text>
</comment>
<organism evidence="1">
    <name type="scientific">marine sediment metagenome</name>
    <dbReference type="NCBI Taxonomy" id="412755"/>
    <lineage>
        <taxon>unclassified sequences</taxon>
        <taxon>metagenomes</taxon>
        <taxon>ecological metagenomes</taxon>
    </lineage>
</organism>